<sequence length="56" mass="6313">MGRLPENRPVPGKREKSARDGERAGGRQKENRTGSRPGKTFRQMGREIPVLLAARR</sequence>
<gene>
    <name evidence="2" type="ORF">NB645_03830</name>
</gene>
<feature type="compositionally biased region" description="Basic and acidic residues" evidence="1">
    <location>
        <begin position="12"/>
        <end position="33"/>
    </location>
</feature>
<reference evidence="2" key="1">
    <citation type="journal article" date="2022" name="Front. Microbiol.">
        <title>New perspectives on an old grouping: The genomic and phenotypic variability of Oxalobacter formigenes and the implications for calcium oxalate stone prevention.</title>
        <authorList>
            <person name="Chmiel J.A."/>
            <person name="Carr C."/>
            <person name="Stuivenberg G.A."/>
            <person name="Venema R."/>
            <person name="Chanyi R.M."/>
            <person name="Al K.F."/>
            <person name="Giguere D."/>
            <person name="Say H."/>
            <person name="Akouris P.P."/>
            <person name="Dominguez Romero S.A."/>
            <person name="Kwong A."/>
            <person name="Tai V."/>
            <person name="Koval S.F."/>
            <person name="Razvi H."/>
            <person name="Bjazevic J."/>
            <person name="Burton J.P."/>
        </authorList>
    </citation>
    <scope>NUCLEOTIDE SEQUENCE</scope>
    <source>
        <strain evidence="2">HOxNP-1</strain>
    </source>
</reference>
<evidence type="ECO:0000313" key="2">
    <source>
        <dbReference type="EMBL" id="WAV97865.1"/>
    </source>
</evidence>
<dbReference type="EMBL" id="CP098248">
    <property type="protein sequence ID" value="WAV97865.1"/>
    <property type="molecule type" value="Genomic_DNA"/>
</dbReference>
<keyword evidence="3" id="KW-1185">Reference proteome</keyword>
<dbReference type="RefSeq" id="WP_269265431.1">
    <property type="nucleotide sequence ID" value="NZ_CP098248.1"/>
</dbReference>
<evidence type="ECO:0000256" key="1">
    <source>
        <dbReference type="SAM" id="MobiDB-lite"/>
    </source>
</evidence>
<protein>
    <submittedName>
        <fullName evidence="2">Uncharacterized protein</fullName>
    </submittedName>
</protein>
<accession>A0ABY7JN55</accession>
<organism evidence="2 3">
    <name type="scientific">Oxalobacter aliiformigenes</name>
    <dbReference type="NCBI Taxonomy" id="2946593"/>
    <lineage>
        <taxon>Bacteria</taxon>
        <taxon>Pseudomonadati</taxon>
        <taxon>Pseudomonadota</taxon>
        <taxon>Betaproteobacteria</taxon>
        <taxon>Burkholderiales</taxon>
        <taxon>Oxalobacteraceae</taxon>
        <taxon>Oxalobacter</taxon>
    </lineage>
</organism>
<dbReference type="Proteomes" id="UP001164794">
    <property type="component" value="Chromosome"/>
</dbReference>
<name>A0ABY7JN55_9BURK</name>
<proteinExistence type="predicted"/>
<feature type="region of interest" description="Disordered" evidence="1">
    <location>
        <begin position="1"/>
        <end position="56"/>
    </location>
</feature>
<evidence type="ECO:0000313" key="3">
    <source>
        <dbReference type="Proteomes" id="UP001164794"/>
    </source>
</evidence>